<feature type="region of interest" description="Disordered" evidence="1">
    <location>
        <begin position="1"/>
        <end position="22"/>
    </location>
</feature>
<protein>
    <submittedName>
        <fullName evidence="2">Uncharacterized protein</fullName>
    </submittedName>
</protein>
<proteinExistence type="predicted"/>
<feature type="compositionally biased region" description="Low complexity" evidence="1">
    <location>
        <begin position="79"/>
        <end position="89"/>
    </location>
</feature>
<accession>A0A6G1J3R4</accession>
<gene>
    <name evidence="2" type="ORF">K458DRAFT_403803</name>
</gene>
<reference evidence="2" key="1">
    <citation type="journal article" date="2020" name="Stud. Mycol.">
        <title>101 Dothideomycetes genomes: a test case for predicting lifestyles and emergence of pathogens.</title>
        <authorList>
            <person name="Haridas S."/>
            <person name="Albert R."/>
            <person name="Binder M."/>
            <person name="Bloem J."/>
            <person name="Labutti K."/>
            <person name="Salamov A."/>
            <person name="Andreopoulos B."/>
            <person name="Baker S."/>
            <person name="Barry K."/>
            <person name="Bills G."/>
            <person name="Bluhm B."/>
            <person name="Cannon C."/>
            <person name="Castanera R."/>
            <person name="Culley D."/>
            <person name="Daum C."/>
            <person name="Ezra D."/>
            <person name="Gonzalez J."/>
            <person name="Henrissat B."/>
            <person name="Kuo A."/>
            <person name="Liang C."/>
            <person name="Lipzen A."/>
            <person name="Lutzoni F."/>
            <person name="Magnuson J."/>
            <person name="Mondo S."/>
            <person name="Nolan M."/>
            <person name="Ohm R."/>
            <person name="Pangilinan J."/>
            <person name="Park H.-J."/>
            <person name="Ramirez L."/>
            <person name="Alfaro M."/>
            <person name="Sun H."/>
            <person name="Tritt A."/>
            <person name="Yoshinaga Y."/>
            <person name="Zwiers L.-H."/>
            <person name="Turgeon B."/>
            <person name="Goodwin S."/>
            <person name="Spatafora J."/>
            <person name="Crous P."/>
            <person name="Grigoriev I."/>
        </authorList>
    </citation>
    <scope>NUCLEOTIDE SEQUENCE</scope>
    <source>
        <strain evidence="2">CBS 122367</strain>
    </source>
</reference>
<evidence type="ECO:0000256" key="1">
    <source>
        <dbReference type="SAM" id="MobiDB-lite"/>
    </source>
</evidence>
<organism evidence="2 3">
    <name type="scientific">Lentithecium fluviatile CBS 122367</name>
    <dbReference type="NCBI Taxonomy" id="1168545"/>
    <lineage>
        <taxon>Eukaryota</taxon>
        <taxon>Fungi</taxon>
        <taxon>Dikarya</taxon>
        <taxon>Ascomycota</taxon>
        <taxon>Pezizomycotina</taxon>
        <taxon>Dothideomycetes</taxon>
        <taxon>Pleosporomycetidae</taxon>
        <taxon>Pleosporales</taxon>
        <taxon>Massarineae</taxon>
        <taxon>Lentitheciaceae</taxon>
        <taxon>Lentithecium</taxon>
    </lineage>
</organism>
<sequence length="120" mass="12904">MPSHSNPPPPGYCPAQHGRLHPPSLRRQMRRHRAWPAPNSLPADVPVVGFATPGSHPQPVSYPITVAVLARKLILCDPTPTSTPASQQQQPPPMPLPAEIAAGTAVFGASVTAEWHTHRR</sequence>
<dbReference type="AlphaFoldDB" id="A0A6G1J3R4"/>
<dbReference type="EMBL" id="MU005580">
    <property type="protein sequence ID" value="KAF2684851.1"/>
    <property type="molecule type" value="Genomic_DNA"/>
</dbReference>
<evidence type="ECO:0000313" key="3">
    <source>
        <dbReference type="Proteomes" id="UP000799291"/>
    </source>
</evidence>
<feature type="region of interest" description="Disordered" evidence="1">
    <location>
        <begin position="79"/>
        <end position="98"/>
    </location>
</feature>
<name>A0A6G1J3R4_9PLEO</name>
<dbReference type="Proteomes" id="UP000799291">
    <property type="component" value="Unassembled WGS sequence"/>
</dbReference>
<feature type="compositionally biased region" description="Pro residues" evidence="1">
    <location>
        <begin position="1"/>
        <end position="12"/>
    </location>
</feature>
<keyword evidence="3" id="KW-1185">Reference proteome</keyword>
<evidence type="ECO:0000313" key="2">
    <source>
        <dbReference type="EMBL" id="KAF2684851.1"/>
    </source>
</evidence>